<keyword evidence="3" id="KW-1185">Reference proteome</keyword>
<keyword evidence="1" id="KW-0812">Transmembrane</keyword>
<sequence>MPKRYIALTYEMRGSGYVFTNLHQISHEVTETKMPTGFVRQASMIKLIAVVAFILLRLGD</sequence>
<name>F5ZAR3_ALTNA</name>
<reference evidence="2 3" key="1">
    <citation type="journal article" date="2011" name="J. Bacteriol.">
        <title>Complete genome sequence of the polycyclic aromatic hydrocarbon-degrading bacterium Alteromonas sp. strain SN2.</title>
        <authorList>
            <person name="Jin H.M."/>
            <person name="Jeong H."/>
            <person name="Moon E.J."/>
            <person name="Math R.K."/>
            <person name="Lee K."/>
            <person name="Kim H.J."/>
            <person name="Jeon C.O."/>
            <person name="Oh T.K."/>
            <person name="Kim J.F."/>
        </authorList>
    </citation>
    <scope>NUCLEOTIDE SEQUENCE [LARGE SCALE GENOMIC DNA]</scope>
    <source>
        <strain evidence="3">JCM 17741 / KACC 18427 / KCTC 11700BP / SN2</strain>
    </source>
</reference>
<evidence type="ECO:0000313" key="3">
    <source>
        <dbReference type="Proteomes" id="UP000000683"/>
    </source>
</evidence>
<proteinExistence type="predicted"/>
<protein>
    <submittedName>
        <fullName evidence="2">Uncharacterized protein</fullName>
    </submittedName>
</protein>
<dbReference type="Proteomes" id="UP000000683">
    <property type="component" value="Chromosome"/>
</dbReference>
<feature type="transmembrane region" description="Helical" evidence="1">
    <location>
        <begin position="38"/>
        <end position="58"/>
    </location>
</feature>
<gene>
    <name evidence="2" type="ordered locus">ambt_03205</name>
</gene>
<dbReference type="KEGG" id="alt:ambt_03205"/>
<keyword evidence="1" id="KW-1133">Transmembrane helix</keyword>
<evidence type="ECO:0000256" key="1">
    <source>
        <dbReference type="SAM" id="Phobius"/>
    </source>
</evidence>
<keyword evidence="1" id="KW-0472">Membrane</keyword>
<dbReference type="AlphaFoldDB" id="F5ZAR3"/>
<dbReference type="HOGENOM" id="CLU_2930920_0_0_6"/>
<organism evidence="2 3">
    <name type="scientific">Alteromonas naphthalenivorans</name>
    <dbReference type="NCBI Taxonomy" id="715451"/>
    <lineage>
        <taxon>Bacteria</taxon>
        <taxon>Pseudomonadati</taxon>
        <taxon>Pseudomonadota</taxon>
        <taxon>Gammaproteobacteria</taxon>
        <taxon>Alteromonadales</taxon>
        <taxon>Alteromonadaceae</taxon>
        <taxon>Alteromonas/Salinimonas group</taxon>
        <taxon>Alteromonas</taxon>
    </lineage>
</organism>
<accession>F5ZAR3</accession>
<evidence type="ECO:0000313" key="2">
    <source>
        <dbReference type="EMBL" id="AEF02193.1"/>
    </source>
</evidence>
<dbReference type="EMBL" id="CP002339">
    <property type="protein sequence ID" value="AEF02193.1"/>
    <property type="molecule type" value="Genomic_DNA"/>
</dbReference>